<sequence length="81" mass="8962">MREPSPLGGSAPEGNCRTVGQTERKNTGRQYREGYRDGFAHPRKGCEENAPRQFTAPTVDADRKSGYDDGAADAAKRFRED</sequence>
<comment type="caution">
    <text evidence="2">The sequence shown here is derived from an EMBL/GenBank/DDBJ whole genome shotgun (WGS) entry which is preliminary data.</text>
</comment>
<keyword evidence="3" id="KW-1185">Reference proteome</keyword>
<feature type="compositionally biased region" description="Basic and acidic residues" evidence="1">
    <location>
        <begin position="22"/>
        <end position="50"/>
    </location>
</feature>
<evidence type="ECO:0000313" key="3">
    <source>
        <dbReference type="Proteomes" id="UP000621386"/>
    </source>
</evidence>
<dbReference type="Proteomes" id="UP000621386">
    <property type="component" value="Unassembled WGS sequence"/>
</dbReference>
<organism evidence="2 3">
    <name type="scientific">Streptomyces musisoli</name>
    <dbReference type="NCBI Taxonomy" id="2802280"/>
    <lineage>
        <taxon>Bacteria</taxon>
        <taxon>Bacillati</taxon>
        <taxon>Actinomycetota</taxon>
        <taxon>Actinomycetes</taxon>
        <taxon>Kitasatosporales</taxon>
        <taxon>Streptomycetaceae</taxon>
        <taxon>Streptomyces</taxon>
    </lineage>
</organism>
<accession>A0ABS1P7L1</accession>
<proteinExistence type="predicted"/>
<dbReference type="EMBL" id="JAERRH010000012">
    <property type="protein sequence ID" value="MBL1108351.1"/>
    <property type="molecule type" value="Genomic_DNA"/>
</dbReference>
<protein>
    <submittedName>
        <fullName evidence="2">Uncharacterized protein</fullName>
    </submittedName>
</protein>
<reference evidence="2 3" key="1">
    <citation type="submission" date="2021-01" db="EMBL/GenBank/DDBJ databases">
        <title>WGS of actinomycetes isolated from Thailand.</title>
        <authorList>
            <person name="Thawai C."/>
        </authorList>
    </citation>
    <scope>NUCLEOTIDE SEQUENCE [LARGE SCALE GENOMIC DNA]</scope>
    <source>
        <strain evidence="2 3">CH5-8</strain>
    </source>
</reference>
<feature type="region of interest" description="Disordered" evidence="1">
    <location>
        <begin position="1"/>
        <end position="81"/>
    </location>
</feature>
<name>A0ABS1P7L1_9ACTN</name>
<evidence type="ECO:0000313" key="2">
    <source>
        <dbReference type="EMBL" id="MBL1108351.1"/>
    </source>
</evidence>
<gene>
    <name evidence="2" type="ORF">JK361_27810</name>
</gene>
<evidence type="ECO:0000256" key="1">
    <source>
        <dbReference type="SAM" id="MobiDB-lite"/>
    </source>
</evidence>
<dbReference type="RefSeq" id="WP_201822889.1">
    <property type="nucleotide sequence ID" value="NZ_JAERRH010000012.1"/>
</dbReference>